<evidence type="ECO:0000313" key="2">
    <source>
        <dbReference type="EMBL" id="ARS63760.1"/>
    </source>
</evidence>
<dbReference type="PANTHER" id="PTHR45947">
    <property type="entry name" value="SULFOQUINOVOSYL TRANSFERASE SQD2"/>
    <property type="match status" value="1"/>
</dbReference>
<accession>A0A2Z2HQL5</accession>
<keyword evidence="2" id="KW-0808">Transferase</keyword>
<organism evidence="2 3">
    <name type="scientific">Candidatus Nitrosomarinus catalinensis</name>
    <dbReference type="NCBI Taxonomy" id="1898749"/>
    <lineage>
        <taxon>Archaea</taxon>
        <taxon>Nitrososphaerota</taxon>
        <taxon>Nitrososphaeria</taxon>
        <taxon>Nitrosopumilales</taxon>
        <taxon>Nitrosopumilaceae</taxon>
        <taxon>Candidatus Nitrosomarinus</taxon>
    </lineage>
</organism>
<dbReference type="KEGG" id="nct:NMSP_0128"/>
<dbReference type="GO" id="GO:0016757">
    <property type="term" value="F:glycosyltransferase activity"/>
    <property type="evidence" value="ECO:0007669"/>
    <property type="project" value="InterPro"/>
</dbReference>
<sequence>MVFHFPPISGGGVVVIVELANKFAELGHDVTILTPDLEWKGEKYEPQLNKKIIVEKVQTPFRSNLKIAARRCQDNMEKKGIELGKQNNYDFILSIFHPFHLVPKAAVACGKELQKPVLIKIDDAIYEKAKGIKKIQRGIEKMYNSKTLQNADKVLVMNEFTKKLVNEYYSVSKNRISIVTNGTDLKKFYNTRENNRRVIFSGAMYHHRGVDVLIDCASKVIDEINDVEFLLLGDGPEITKLQEFVTKNNLSKNIIFKGWVQREEIPKFLAKSSIGIGPLRSTDVTKGALPIKVLEYMASSLPVLAMKGTLPEDILKDEVNGYVVKNPKELAQKIIHILKNDDLQNKMGKNSNEMVQKFDWKNVAESIINEYQLINF</sequence>
<keyword evidence="3" id="KW-1185">Reference proteome</keyword>
<dbReference type="AlphaFoldDB" id="A0A2Z2HQL5"/>
<dbReference type="InterPro" id="IPR001296">
    <property type="entry name" value="Glyco_trans_1"/>
</dbReference>
<dbReference type="Pfam" id="PF00534">
    <property type="entry name" value="Glycos_transf_1"/>
    <property type="match status" value="1"/>
</dbReference>
<proteinExistence type="predicted"/>
<name>A0A2Z2HQL5_9ARCH</name>
<protein>
    <submittedName>
        <fullName evidence="2">Putative glycosyl transferase</fullName>
    </submittedName>
</protein>
<reference evidence="2 3" key="1">
    <citation type="journal article" date="2017" name="Environ. Microbiol.">
        <title>Genome and epigenome of a novel marine Thaumarchaeota strain suggest viral infection, phosphorothioation DNA modification and multiple restriction systems.</title>
        <authorList>
            <person name="Ahlgren N.A."/>
            <person name="Chen Y."/>
            <person name="Needham D.M."/>
            <person name="Parada A.E."/>
            <person name="Sachdeva R."/>
            <person name="Trinh V."/>
            <person name="Chen T."/>
            <person name="Fuhrman J.A."/>
        </authorList>
    </citation>
    <scope>NUCLEOTIDE SEQUENCE [LARGE SCALE GENOMIC DNA]</scope>
    <source>
        <strain evidence="2 3">SPOT01</strain>
    </source>
</reference>
<evidence type="ECO:0000259" key="1">
    <source>
        <dbReference type="Pfam" id="PF00534"/>
    </source>
</evidence>
<dbReference type="PANTHER" id="PTHR45947:SF3">
    <property type="entry name" value="SULFOQUINOVOSYL TRANSFERASE SQD2"/>
    <property type="match status" value="1"/>
</dbReference>
<gene>
    <name evidence="2" type="ORF">NMSP_0128</name>
</gene>
<dbReference type="InterPro" id="IPR050194">
    <property type="entry name" value="Glycosyltransferase_grp1"/>
</dbReference>
<dbReference type="EMBL" id="CP021324">
    <property type="protein sequence ID" value="ARS63760.1"/>
    <property type="molecule type" value="Genomic_DNA"/>
</dbReference>
<feature type="domain" description="Glycosyl transferase family 1" evidence="1">
    <location>
        <begin position="186"/>
        <end position="353"/>
    </location>
</feature>
<dbReference type="Gene3D" id="3.40.50.2000">
    <property type="entry name" value="Glycogen Phosphorylase B"/>
    <property type="match status" value="2"/>
</dbReference>
<dbReference type="Proteomes" id="UP000249949">
    <property type="component" value="Chromosome"/>
</dbReference>
<dbReference type="SUPFAM" id="SSF53756">
    <property type="entry name" value="UDP-Glycosyltransferase/glycogen phosphorylase"/>
    <property type="match status" value="1"/>
</dbReference>
<dbReference type="CDD" id="cd03801">
    <property type="entry name" value="GT4_PimA-like"/>
    <property type="match status" value="1"/>
</dbReference>
<evidence type="ECO:0000313" key="3">
    <source>
        <dbReference type="Proteomes" id="UP000249949"/>
    </source>
</evidence>